<evidence type="ECO:0000259" key="9">
    <source>
        <dbReference type="PROSITE" id="PS50893"/>
    </source>
</evidence>
<evidence type="ECO:0000313" key="12">
    <source>
        <dbReference type="Proteomes" id="UP000791080"/>
    </source>
</evidence>
<feature type="transmembrane region" description="Helical" evidence="8">
    <location>
        <begin position="88"/>
        <end position="108"/>
    </location>
</feature>
<dbReference type="SUPFAM" id="SSF90123">
    <property type="entry name" value="ABC transporter transmembrane region"/>
    <property type="match status" value="1"/>
</dbReference>
<dbReference type="RefSeq" id="WP_026420388.1">
    <property type="nucleotide sequence ID" value="NZ_AUBJ02000001.1"/>
</dbReference>
<dbReference type="PANTHER" id="PTHR24221">
    <property type="entry name" value="ATP-BINDING CASSETTE SUB-FAMILY B"/>
    <property type="match status" value="1"/>
</dbReference>
<dbReference type="InterPro" id="IPR027417">
    <property type="entry name" value="P-loop_NTPase"/>
</dbReference>
<dbReference type="PROSITE" id="PS51318">
    <property type="entry name" value="TAT"/>
    <property type="match status" value="1"/>
</dbReference>
<dbReference type="GO" id="GO:0005524">
    <property type="term" value="F:ATP binding"/>
    <property type="evidence" value="ECO:0007669"/>
    <property type="project" value="UniProtKB-KW"/>
</dbReference>
<feature type="transmembrane region" description="Helical" evidence="8">
    <location>
        <begin position="47"/>
        <end position="68"/>
    </location>
</feature>
<dbReference type="CDD" id="cd07346">
    <property type="entry name" value="ABC_6TM_exporters"/>
    <property type="match status" value="1"/>
</dbReference>
<gene>
    <name evidence="11" type="ORF">G443_001232</name>
</gene>
<dbReference type="Pfam" id="PF00664">
    <property type="entry name" value="ABC_membrane"/>
    <property type="match status" value="1"/>
</dbReference>
<dbReference type="InterPro" id="IPR011527">
    <property type="entry name" value="ABC1_TM_dom"/>
</dbReference>
<dbReference type="PROSITE" id="PS00211">
    <property type="entry name" value="ABC_TRANSPORTER_1"/>
    <property type="match status" value="1"/>
</dbReference>
<dbReference type="InterPro" id="IPR036640">
    <property type="entry name" value="ABC1_TM_sf"/>
</dbReference>
<dbReference type="PROSITE" id="PS50929">
    <property type="entry name" value="ABC_TM1F"/>
    <property type="match status" value="1"/>
</dbReference>
<proteinExistence type="predicted"/>
<evidence type="ECO:0000256" key="5">
    <source>
        <dbReference type="ARBA" id="ARBA00022989"/>
    </source>
</evidence>
<evidence type="ECO:0000313" key="11">
    <source>
        <dbReference type="EMBL" id="MCP2330962.1"/>
    </source>
</evidence>
<keyword evidence="2 8" id="KW-0812">Transmembrane</keyword>
<feature type="domain" description="ABC transporter" evidence="9">
    <location>
        <begin position="367"/>
        <end position="601"/>
    </location>
</feature>
<keyword evidence="6 8" id="KW-0472">Membrane</keyword>
<keyword evidence="12" id="KW-1185">Reference proteome</keyword>
<dbReference type="InterPro" id="IPR003593">
    <property type="entry name" value="AAA+_ATPase"/>
</dbReference>
<accession>A0ABT1JEP0</accession>
<dbReference type="InterPro" id="IPR006311">
    <property type="entry name" value="TAT_signal"/>
</dbReference>
<keyword evidence="3" id="KW-0547">Nucleotide-binding</keyword>
<feature type="transmembrane region" description="Helical" evidence="8">
    <location>
        <begin position="191"/>
        <end position="209"/>
    </location>
</feature>
<name>A0ABT1JEP0_ACTCY</name>
<dbReference type="PROSITE" id="PS50893">
    <property type="entry name" value="ABC_TRANSPORTER_2"/>
    <property type="match status" value="1"/>
</dbReference>
<dbReference type="Gene3D" id="3.40.50.300">
    <property type="entry name" value="P-loop containing nucleotide triphosphate hydrolases"/>
    <property type="match status" value="1"/>
</dbReference>
<dbReference type="InterPro" id="IPR039421">
    <property type="entry name" value="Type_1_exporter"/>
</dbReference>
<dbReference type="InterPro" id="IPR003439">
    <property type="entry name" value="ABC_transporter-like_ATP-bd"/>
</dbReference>
<feature type="transmembrane region" description="Helical" evidence="8">
    <location>
        <begin position="162"/>
        <end position="185"/>
    </location>
</feature>
<feature type="domain" description="ABC transmembrane type-1" evidence="10">
    <location>
        <begin position="48"/>
        <end position="336"/>
    </location>
</feature>
<dbReference type="Proteomes" id="UP000791080">
    <property type="component" value="Unassembled WGS sequence"/>
</dbReference>
<dbReference type="Gene3D" id="1.20.1560.10">
    <property type="entry name" value="ABC transporter type 1, transmembrane domain"/>
    <property type="match status" value="1"/>
</dbReference>
<evidence type="ECO:0000256" key="2">
    <source>
        <dbReference type="ARBA" id="ARBA00022692"/>
    </source>
</evidence>
<evidence type="ECO:0000256" key="8">
    <source>
        <dbReference type="SAM" id="Phobius"/>
    </source>
</evidence>
<reference evidence="11 12" key="1">
    <citation type="submission" date="2022-06" db="EMBL/GenBank/DDBJ databases">
        <title>Genomic Encyclopedia of Type Strains, Phase I: the one thousand microbial genomes (KMG-I) project.</title>
        <authorList>
            <person name="Kyrpides N."/>
        </authorList>
    </citation>
    <scope>NUCLEOTIDE SEQUENCE [LARGE SCALE GENOMIC DNA]</scope>
    <source>
        <strain evidence="11 12">DSM 43889</strain>
    </source>
</reference>
<dbReference type="Pfam" id="PF00005">
    <property type="entry name" value="ABC_tran"/>
    <property type="match status" value="1"/>
</dbReference>
<evidence type="ECO:0000256" key="7">
    <source>
        <dbReference type="SAM" id="MobiDB-lite"/>
    </source>
</evidence>
<comment type="caution">
    <text evidence="11">The sequence shown here is derived from an EMBL/GenBank/DDBJ whole genome shotgun (WGS) entry which is preliminary data.</text>
</comment>
<feature type="region of interest" description="Disordered" evidence="7">
    <location>
        <begin position="1"/>
        <end position="28"/>
    </location>
</feature>
<keyword evidence="4 11" id="KW-0067">ATP-binding</keyword>
<protein>
    <submittedName>
        <fullName evidence="11">ATP-binding cassette, subfamily B</fullName>
    </submittedName>
</protein>
<evidence type="ECO:0000256" key="3">
    <source>
        <dbReference type="ARBA" id="ARBA00022741"/>
    </source>
</evidence>
<dbReference type="SMART" id="SM00382">
    <property type="entry name" value="AAA"/>
    <property type="match status" value="1"/>
</dbReference>
<feature type="transmembrane region" description="Helical" evidence="8">
    <location>
        <begin position="281"/>
        <end position="301"/>
    </location>
</feature>
<sequence>MTTTDTTTAERTAPLDNPPRGPAEEDNPTLVRVGAAARLLRPVRRHFITCGVLSALAAAAGFLPYLAIAEIARAVLTAPSAAAAAPTVWTWVAIGGLGAMLRLVLLGFSSHVGHYADAEMLRDIRVRLVRRLGVIPLGWFRSAGSGQVKKTMTDDLEEMHQLIAHALGEITAGATAILVGFGYLLFVDWRMALITLAVPAMMLLAYRVSMRSMPAHMARLLAAEGRISAASVEYADGISVVKAFGINGRLLDRFGAAVREHTAAMRTWVSEVRYSSALCQLFNSEVTVLAVVFAAGLGFVTAGELTFVDILPFLVVGVGLPTSLTPLIQGNQGLRKARMAAGRIDALLNREALPEPAEPRTPTGHDIELDRVTFSYDGATNAVEDVSVRCQPGTVTALVGPSGAGKTTLASLLPRFYDVTGGAIRIGGVDVRDMSSETLLSSMTLVFQDVALLRDTVTENIRIGRPGASDEQVREAARAAQIHDVIERLPQGYDTVLDAVGGGLSGGERQRLTIARAILAAAPVVVLDEATAALDPDGEAAVQDALATLIAGKTVIVIAHRLHTIASADQILVLEGGRVAEVGSHPVLLARNGLYARMWRAQQNGDTA</sequence>
<comment type="subcellular location">
    <subcellularLocation>
        <location evidence="1">Cell membrane</location>
        <topology evidence="1">Multi-pass membrane protein</topology>
    </subcellularLocation>
</comment>
<evidence type="ECO:0000256" key="6">
    <source>
        <dbReference type="ARBA" id="ARBA00023136"/>
    </source>
</evidence>
<keyword evidence="5 8" id="KW-1133">Transmembrane helix</keyword>
<organism evidence="11 12">
    <name type="scientific">Actinoalloteichus caeruleus DSM 43889</name>
    <dbReference type="NCBI Taxonomy" id="1120930"/>
    <lineage>
        <taxon>Bacteria</taxon>
        <taxon>Bacillati</taxon>
        <taxon>Actinomycetota</taxon>
        <taxon>Actinomycetes</taxon>
        <taxon>Pseudonocardiales</taxon>
        <taxon>Pseudonocardiaceae</taxon>
        <taxon>Actinoalloteichus</taxon>
        <taxon>Actinoalloteichus cyanogriseus</taxon>
    </lineage>
</organism>
<evidence type="ECO:0000259" key="10">
    <source>
        <dbReference type="PROSITE" id="PS50929"/>
    </source>
</evidence>
<evidence type="ECO:0000256" key="4">
    <source>
        <dbReference type="ARBA" id="ARBA00022840"/>
    </source>
</evidence>
<dbReference type="InterPro" id="IPR017871">
    <property type="entry name" value="ABC_transporter-like_CS"/>
</dbReference>
<dbReference type="PANTHER" id="PTHR24221:SF654">
    <property type="entry name" value="ATP-BINDING CASSETTE SUB-FAMILY B MEMBER 6"/>
    <property type="match status" value="1"/>
</dbReference>
<dbReference type="EMBL" id="AUBJ02000001">
    <property type="protein sequence ID" value="MCP2330962.1"/>
    <property type="molecule type" value="Genomic_DNA"/>
</dbReference>
<evidence type="ECO:0000256" key="1">
    <source>
        <dbReference type="ARBA" id="ARBA00004651"/>
    </source>
</evidence>
<dbReference type="SUPFAM" id="SSF52540">
    <property type="entry name" value="P-loop containing nucleoside triphosphate hydrolases"/>
    <property type="match status" value="1"/>
</dbReference>